<evidence type="ECO:0000313" key="3">
    <source>
        <dbReference type="EMBL" id="OEU06257.1"/>
    </source>
</evidence>
<organism evidence="3 4">
    <name type="scientific">Fragilariopsis cylindrus CCMP1102</name>
    <dbReference type="NCBI Taxonomy" id="635003"/>
    <lineage>
        <taxon>Eukaryota</taxon>
        <taxon>Sar</taxon>
        <taxon>Stramenopiles</taxon>
        <taxon>Ochrophyta</taxon>
        <taxon>Bacillariophyta</taxon>
        <taxon>Bacillariophyceae</taxon>
        <taxon>Bacillariophycidae</taxon>
        <taxon>Bacillariales</taxon>
        <taxon>Bacillariaceae</taxon>
        <taxon>Fragilariopsis</taxon>
    </lineage>
</organism>
<dbReference type="GO" id="GO:0016579">
    <property type="term" value="P:protein deubiquitination"/>
    <property type="evidence" value="ECO:0007669"/>
    <property type="project" value="TreeGrafter"/>
</dbReference>
<dbReference type="InterPro" id="IPR003323">
    <property type="entry name" value="OTU_dom"/>
</dbReference>
<sequence length="927" mass="102988">MNSDSISSDTGTKDSPILCLDDDEEESTTKNIPNDLHDYKMTMLLLNTDDDDAAATAHRLGATHTRVAKMFDGKSREELHFGNVSHTEYSYAVLYDDNDREDLNPRGIYDARKLYEENKEADQIDRPTKAKEEERAAFEREAPRVAKMFDGELHYGNKLSKELWYHILYDDGVEEFLDAEEYNNARRLYRENKKADPKYRTTKAKEEERAEIRLRVKAQSEAKQAPFQKASENVMKKRRIVRPLLPGAWLNDAAAAAVVAAINDNSTTTNTSATNTTEHIAAAADDASSEATSLFQELNLDDDNALATAHRLGSTRVAKTLHAIALEEDEEDSSDDKEPVVDQVGDPGIVVAAINDNSTNTSATNTTEHIAAAADDASSEAISLFQELNNDDDDALANSHRLGFTRVAKMFDVGLYFGTITSTRWVVDEDGKEFKVCHVNYDDDSDDEDYDKEDYGNARRLYKENEKADPKNRSVVLTPPTQSIPEDNSTRELKSGNVTMDGISTTTNTRNNWVWVLKSVQYTKNGANQWYSVVPMARDGNCLFLSLAYQLQDKGIDHRDATYLRQEIVQHMLDNLEDFRESIPLCNHQGVEDFVSAEAYLNNMKKSGVYGDHIELSVFAKLYDFKVRVLNQDGEDYCHDIPCASNNGTMITVLYTGTIDQHYEAAIELSDSGAPNSSVLQTFKYTNGPSPPNTVVEFIKYSNKEICQRDDLIELQKAKYKKHVVKDPAVEAPVVIEDPVVEDQADEEARVEGPAVTEDPVVIEDPLVEDQANEEPSVEGPAVTEDPVVIEDPLVEDQADEEPAVKGPAVTEAPVVIEDPLVEDQANEEPAVKGPAVTEAPVVIEDPLVEDQADEEPAVKGPAVTEAPVVIEDPLVEDQADEDPTVEAPVVTVDPVVIEDNGRTNDVELNNSDFLLYDDGGGDRMRF</sequence>
<feature type="domain" description="OTU" evidence="2">
    <location>
        <begin position="531"/>
        <end position="669"/>
    </location>
</feature>
<dbReference type="GO" id="GO:0004843">
    <property type="term" value="F:cysteine-type deubiquitinase activity"/>
    <property type="evidence" value="ECO:0007669"/>
    <property type="project" value="TreeGrafter"/>
</dbReference>
<dbReference type="KEGG" id="fcy:FRACYDRAFT_255488"/>
<dbReference type="InParanoid" id="A0A1E7EK59"/>
<dbReference type="InterPro" id="IPR050704">
    <property type="entry name" value="Peptidase_C85-like"/>
</dbReference>
<evidence type="ECO:0000256" key="1">
    <source>
        <dbReference type="SAM" id="MobiDB-lite"/>
    </source>
</evidence>
<dbReference type="PROSITE" id="PS50802">
    <property type="entry name" value="OTU"/>
    <property type="match status" value="1"/>
</dbReference>
<feature type="compositionally biased region" description="Polar residues" evidence="1">
    <location>
        <begin position="1"/>
        <end position="10"/>
    </location>
</feature>
<dbReference type="AlphaFoldDB" id="A0A1E7EK59"/>
<proteinExistence type="predicted"/>
<dbReference type="EMBL" id="KV784418">
    <property type="protein sequence ID" value="OEU06257.1"/>
    <property type="molecule type" value="Genomic_DNA"/>
</dbReference>
<protein>
    <recommendedName>
        <fullName evidence="2">OTU domain-containing protein</fullName>
    </recommendedName>
</protein>
<dbReference type="PANTHER" id="PTHR12419">
    <property type="entry name" value="OTU DOMAIN CONTAINING PROTEIN"/>
    <property type="match status" value="1"/>
</dbReference>
<reference evidence="3 4" key="1">
    <citation type="submission" date="2016-09" db="EMBL/GenBank/DDBJ databases">
        <title>Extensive genetic diversity and differential bi-allelic expression allows diatom success in the polar Southern Ocean.</title>
        <authorList>
            <consortium name="DOE Joint Genome Institute"/>
            <person name="Mock T."/>
            <person name="Otillar R.P."/>
            <person name="Strauss J."/>
            <person name="Dupont C."/>
            <person name="Frickenhaus S."/>
            <person name="Maumus F."/>
            <person name="Mcmullan M."/>
            <person name="Sanges R."/>
            <person name="Schmutz J."/>
            <person name="Toseland A."/>
            <person name="Valas R."/>
            <person name="Veluchamy A."/>
            <person name="Ward B.J."/>
            <person name="Allen A."/>
            <person name="Barry K."/>
            <person name="Falciatore A."/>
            <person name="Ferrante M."/>
            <person name="Fortunato A.E."/>
            <person name="Gloeckner G."/>
            <person name="Gruber A."/>
            <person name="Hipkin R."/>
            <person name="Janech M."/>
            <person name="Kroth P."/>
            <person name="Leese F."/>
            <person name="Lindquist E."/>
            <person name="Lyon B.R."/>
            <person name="Martin J."/>
            <person name="Mayer C."/>
            <person name="Parker M."/>
            <person name="Quesneville H."/>
            <person name="Raymond J."/>
            <person name="Uhlig C."/>
            <person name="Valentin K.U."/>
            <person name="Worden A.Z."/>
            <person name="Armbrust E.V."/>
            <person name="Bowler C."/>
            <person name="Green B."/>
            <person name="Moulton V."/>
            <person name="Van Oosterhout C."/>
            <person name="Grigoriev I."/>
        </authorList>
    </citation>
    <scope>NUCLEOTIDE SEQUENCE [LARGE SCALE GENOMIC DNA]</scope>
    <source>
        <strain evidence="3 4">CCMP1102</strain>
    </source>
</reference>
<keyword evidence="4" id="KW-1185">Reference proteome</keyword>
<name>A0A1E7EK59_9STRA</name>
<dbReference type="InterPro" id="IPR038765">
    <property type="entry name" value="Papain-like_cys_pep_sf"/>
</dbReference>
<feature type="region of interest" description="Disordered" evidence="1">
    <location>
        <begin position="464"/>
        <end position="502"/>
    </location>
</feature>
<feature type="region of interest" description="Disordered" evidence="1">
    <location>
        <begin position="1"/>
        <end position="34"/>
    </location>
</feature>
<gene>
    <name evidence="3" type="ORF">FRACYDRAFT_255488</name>
</gene>
<dbReference type="Gene3D" id="3.90.70.80">
    <property type="match status" value="1"/>
</dbReference>
<evidence type="ECO:0000313" key="4">
    <source>
        <dbReference type="Proteomes" id="UP000095751"/>
    </source>
</evidence>
<dbReference type="Proteomes" id="UP000095751">
    <property type="component" value="Unassembled WGS sequence"/>
</dbReference>
<accession>A0A1E7EK59</accession>
<dbReference type="Pfam" id="PF02338">
    <property type="entry name" value="OTU"/>
    <property type="match status" value="1"/>
</dbReference>
<dbReference type="OrthoDB" id="5837849at2759"/>
<evidence type="ECO:0000259" key="2">
    <source>
        <dbReference type="PROSITE" id="PS50802"/>
    </source>
</evidence>
<dbReference type="SUPFAM" id="SSF54001">
    <property type="entry name" value="Cysteine proteinases"/>
    <property type="match status" value="1"/>
</dbReference>
<dbReference type="CDD" id="cd22758">
    <property type="entry name" value="OTU_232R-like"/>
    <property type="match status" value="1"/>
</dbReference>